<dbReference type="AlphaFoldDB" id="A0A9D1KXX5"/>
<dbReference type="InterPro" id="IPR006750">
    <property type="entry name" value="YdcZ"/>
</dbReference>
<reference evidence="2" key="2">
    <citation type="journal article" date="2021" name="PeerJ">
        <title>Extensive microbial diversity within the chicken gut microbiome revealed by metagenomics and culture.</title>
        <authorList>
            <person name="Gilroy R."/>
            <person name="Ravi A."/>
            <person name="Getino M."/>
            <person name="Pursley I."/>
            <person name="Horton D.L."/>
            <person name="Alikhan N.F."/>
            <person name="Baker D."/>
            <person name="Gharbi K."/>
            <person name="Hall N."/>
            <person name="Watson M."/>
            <person name="Adriaenssens E.M."/>
            <person name="Foster-Nyarko E."/>
            <person name="Jarju S."/>
            <person name="Secka A."/>
            <person name="Antonio M."/>
            <person name="Oren A."/>
            <person name="Chaudhuri R.R."/>
            <person name="La Ragione R."/>
            <person name="Hildebrand F."/>
            <person name="Pallen M.J."/>
        </authorList>
    </citation>
    <scope>NUCLEOTIDE SEQUENCE</scope>
    <source>
        <strain evidence="2">CHK187-14744</strain>
    </source>
</reference>
<feature type="transmembrane region" description="Helical" evidence="1">
    <location>
        <begin position="28"/>
        <end position="51"/>
    </location>
</feature>
<gene>
    <name evidence="2" type="ORF">IAB63_06890</name>
</gene>
<comment type="caution">
    <text evidence="2">The sequence shown here is derived from an EMBL/GenBank/DDBJ whole genome shotgun (WGS) entry which is preliminary data.</text>
</comment>
<dbReference type="PANTHER" id="PTHR34821">
    <property type="entry name" value="INNER MEMBRANE PROTEIN YDCZ"/>
    <property type="match status" value="1"/>
</dbReference>
<feature type="transmembrane region" description="Helical" evidence="1">
    <location>
        <begin position="124"/>
        <end position="142"/>
    </location>
</feature>
<dbReference type="GO" id="GO:0005886">
    <property type="term" value="C:plasma membrane"/>
    <property type="evidence" value="ECO:0007669"/>
    <property type="project" value="TreeGrafter"/>
</dbReference>
<keyword evidence="1" id="KW-1133">Transmembrane helix</keyword>
<feature type="transmembrane region" description="Helical" evidence="1">
    <location>
        <begin position="92"/>
        <end position="117"/>
    </location>
</feature>
<evidence type="ECO:0000313" key="3">
    <source>
        <dbReference type="Proteomes" id="UP000824164"/>
    </source>
</evidence>
<reference evidence="2" key="1">
    <citation type="submission" date="2020-10" db="EMBL/GenBank/DDBJ databases">
        <authorList>
            <person name="Gilroy R."/>
        </authorList>
    </citation>
    <scope>NUCLEOTIDE SEQUENCE</scope>
    <source>
        <strain evidence="2">CHK187-14744</strain>
    </source>
</reference>
<sequence>MWGWLIALVSGALMSVQGVFNTGLTKQTSLWVANSWVQATALIVCLAAWLFQGREPFSALFQVDHKYLLLGGVLGAFITLTVILSMDQLGPAQSALIIVISQIVVAYLIELFGLFGVEKAAFDWSKIVGVILAIAGIVIFKWK</sequence>
<protein>
    <submittedName>
        <fullName evidence="2">DMT family transporter</fullName>
    </submittedName>
</protein>
<dbReference type="PANTHER" id="PTHR34821:SF3">
    <property type="entry name" value="MEMBRANE PROTEIN"/>
    <property type="match status" value="1"/>
</dbReference>
<keyword evidence="1" id="KW-0812">Transmembrane</keyword>
<evidence type="ECO:0000256" key="1">
    <source>
        <dbReference type="SAM" id="Phobius"/>
    </source>
</evidence>
<keyword evidence="1" id="KW-0472">Membrane</keyword>
<organism evidence="2 3">
    <name type="scientific">Candidatus Onthocola gallistercoris</name>
    <dbReference type="NCBI Taxonomy" id="2840876"/>
    <lineage>
        <taxon>Bacteria</taxon>
        <taxon>Bacillati</taxon>
        <taxon>Bacillota</taxon>
        <taxon>Bacilli</taxon>
        <taxon>Candidatus Onthocola</taxon>
    </lineage>
</organism>
<dbReference type="Pfam" id="PF04657">
    <property type="entry name" value="DMT_YdcZ"/>
    <property type="match status" value="1"/>
</dbReference>
<dbReference type="Proteomes" id="UP000824164">
    <property type="component" value="Unassembled WGS sequence"/>
</dbReference>
<proteinExistence type="predicted"/>
<accession>A0A9D1KXX5</accession>
<dbReference type="EMBL" id="DVLT01000044">
    <property type="protein sequence ID" value="HIU02960.1"/>
    <property type="molecule type" value="Genomic_DNA"/>
</dbReference>
<feature type="transmembrane region" description="Helical" evidence="1">
    <location>
        <begin position="67"/>
        <end position="86"/>
    </location>
</feature>
<name>A0A9D1KXX5_9FIRM</name>
<evidence type="ECO:0000313" key="2">
    <source>
        <dbReference type="EMBL" id="HIU02960.1"/>
    </source>
</evidence>